<feature type="compositionally biased region" description="Polar residues" evidence="1">
    <location>
        <begin position="1"/>
        <end position="10"/>
    </location>
</feature>
<sequence>MPTRDFTSSSRHVRRLPAGPSPPFHLIGHVKCDDDNDKQTPGPDRNFYALIRVAFTESESGCVGQAQSRLSSRMPWTISSAEKVACKVTYIRSDPRGTSAQSSNLDDRASAILHTSAKSCAPRHATQQVEPRRYTDRAREMPPLLYTRRTCTRLQASSRLQTILTNPDHTVLRLLVLSFEFLEPDASPSTAGFNHGRTPHPCGEMRGCNHLAVRAFPCIGSRKVGEGRGASTSAVQIHARYPVPCETGFNLCVAIESEFKLSPVVSERKADCDEVRHALWRNARGIRATDMSNTATSAAVGVSAD</sequence>
<accession>A0A0D7AQ31</accession>
<dbReference type="EMBL" id="KN881629">
    <property type="protein sequence ID" value="KIY52898.1"/>
    <property type="molecule type" value="Genomic_DNA"/>
</dbReference>
<protein>
    <submittedName>
        <fullName evidence="2">Uncharacterized protein</fullName>
    </submittedName>
</protein>
<reference evidence="2 3" key="1">
    <citation type="journal article" date="2015" name="Fungal Genet. Biol.">
        <title>Evolution of novel wood decay mechanisms in Agaricales revealed by the genome sequences of Fistulina hepatica and Cylindrobasidium torrendii.</title>
        <authorList>
            <person name="Floudas D."/>
            <person name="Held B.W."/>
            <person name="Riley R."/>
            <person name="Nagy L.G."/>
            <person name="Koehler G."/>
            <person name="Ransdell A.S."/>
            <person name="Younus H."/>
            <person name="Chow J."/>
            <person name="Chiniquy J."/>
            <person name="Lipzen A."/>
            <person name="Tritt A."/>
            <person name="Sun H."/>
            <person name="Haridas S."/>
            <person name="LaButti K."/>
            <person name="Ohm R.A."/>
            <person name="Kues U."/>
            <person name="Blanchette R.A."/>
            <person name="Grigoriev I.V."/>
            <person name="Minto R.E."/>
            <person name="Hibbett D.S."/>
        </authorList>
    </citation>
    <scope>NUCLEOTIDE SEQUENCE [LARGE SCALE GENOMIC DNA]</scope>
    <source>
        <strain evidence="2 3">ATCC 64428</strain>
    </source>
</reference>
<proteinExistence type="predicted"/>
<dbReference type="Proteomes" id="UP000054144">
    <property type="component" value="Unassembled WGS sequence"/>
</dbReference>
<name>A0A0D7AQ31_9AGAR</name>
<dbReference type="AlphaFoldDB" id="A0A0D7AQ31"/>
<evidence type="ECO:0000313" key="2">
    <source>
        <dbReference type="EMBL" id="KIY52898.1"/>
    </source>
</evidence>
<gene>
    <name evidence="2" type="ORF">FISHEDRAFT_55553</name>
</gene>
<evidence type="ECO:0000313" key="3">
    <source>
        <dbReference type="Proteomes" id="UP000054144"/>
    </source>
</evidence>
<keyword evidence="3" id="KW-1185">Reference proteome</keyword>
<organism evidence="2 3">
    <name type="scientific">Fistulina hepatica ATCC 64428</name>
    <dbReference type="NCBI Taxonomy" id="1128425"/>
    <lineage>
        <taxon>Eukaryota</taxon>
        <taxon>Fungi</taxon>
        <taxon>Dikarya</taxon>
        <taxon>Basidiomycota</taxon>
        <taxon>Agaricomycotina</taxon>
        <taxon>Agaricomycetes</taxon>
        <taxon>Agaricomycetidae</taxon>
        <taxon>Agaricales</taxon>
        <taxon>Fistulinaceae</taxon>
        <taxon>Fistulina</taxon>
    </lineage>
</organism>
<feature type="region of interest" description="Disordered" evidence="1">
    <location>
        <begin position="1"/>
        <end position="24"/>
    </location>
</feature>
<evidence type="ECO:0000256" key="1">
    <source>
        <dbReference type="SAM" id="MobiDB-lite"/>
    </source>
</evidence>